<feature type="region of interest" description="Disordered" evidence="1">
    <location>
        <begin position="1"/>
        <end position="27"/>
    </location>
</feature>
<evidence type="ECO:0000256" key="1">
    <source>
        <dbReference type="SAM" id="MobiDB-lite"/>
    </source>
</evidence>
<evidence type="ECO:0000313" key="4">
    <source>
        <dbReference type="EnsemblPlants" id="AUR62015533-RA:cds"/>
    </source>
</evidence>
<dbReference type="PANTHER" id="PTHR31280:SF1">
    <property type="entry name" value="OS03G0138600 PROTEIN"/>
    <property type="match status" value="1"/>
</dbReference>
<dbReference type="InterPro" id="IPR057984">
    <property type="entry name" value="PATROL1_C"/>
</dbReference>
<dbReference type="InterPro" id="IPR014772">
    <property type="entry name" value="Munc13_dom-2"/>
</dbReference>
<dbReference type="AlphaFoldDB" id="A0A803LMM2"/>
<dbReference type="Gramene" id="AUR62015533-RA">
    <property type="protein sequence ID" value="AUR62015533-RA:cds"/>
    <property type="gene ID" value="AUR62015533"/>
</dbReference>
<dbReference type="InterPro" id="IPR014770">
    <property type="entry name" value="Munc13_1"/>
</dbReference>
<feature type="domain" description="MHD2" evidence="3">
    <location>
        <begin position="832"/>
        <end position="943"/>
    </location>
</feature>
<organism evidence="4 5">
    <name type="scientific">Chenopodium quinoa</name>
    <name type="common">Quinoa</name>
    <dbReference type="NCBI Taxonomy" id="63459"/>
    <lineage>
        <taxon>Eukaryota</taxon>
        <taxon>Viridiplantae</taxon>
        <taxon>Streptophyta</taxon>
        <taxon>Embryophyta</taxon>
        <taxon>Tracheophyta</taxon>
        <taxon>Spermatophyta</taxon>
        <taxon>Magnoliopsida</taxon>
        <taxon>eudicotyledons</taxon>
        <taxon>Gunneridae</taxon>
        <taxon>Pentapetalae</taxon>
        <taxon>Caryophyllales</taxon>
        <taxon>Chenopodiaceae</taxon>
        <taxon>Chenopodioideae</taxon>
        <taxon>Atripliceae</taxon>
        <taxon>Chenopodium</taxon>
    </lineage>
</organism>
<feature type="region of interest" description="Disordered" evidence="1">
    <location>
        <begin position="83"/>
        <end position="106"/>
    </location>
</feature>
<dbReference type="PANTHER" id="PTHR31280">
    <property type="entry name" value="PROTEIN UNC-13 HOMOLOG"/>
    <property type="match status" value="1"/>
</dbReference>
<reference evidence="4" key="1">
    <citation type="journal article" date="2017" name="Nature">
        <title>The genome of Chenopodium quinoa.</title>
        <authorList>
            <person name="Jarvis D.E."/>
            <person name="Ho Y.S."/>
            <person name="Lightfoot D.J."/>
            <person name="Schmoeckel S.M."/>
            <person name="Li B."/>
            <person name="Borm T.J.A."/>
            <person name="Ohyanagi H."/>
            <person name="Mineta K."/>
            <person name="Michell C.T."/>
            <person name="Saber N."/>
            <person name="Kharbatia N.M."/>
            <person name="Rupper R.R."/>
            <person name="Sharp A.R."/>
            <person name="Dally N."/>
            <person name="Boughton B.A."/>
            <person name="Woo Y.H."/>
            <person name="Gao G."/>
            <person name="Schijlen E.G.W.M."/>
            <person name="Guo X."/>
            <person name="Momin A.A."/>
            <person name="Negrao S."/>
            <person name="Al-Babili S."/>
            <person name="Gehring C."/>
            <person name="Roessner U."/>
            <person name="Jung C."/>
            <person name="Murphy K."/>
            <person name="Arold S.T."/>
            <person name="Gojobori T."/>
            <person name="van der Linden C.G."/>
            <person name="van Loo E.N."/>
            <person name="Jellen E.N."/>
            <person name="Maughan P.J."/>
            <person name="Tester M."/>
        </authorList>
    </citation>
    <scope>NUCLEOTIDE SEQUENCE [LARGE SCALE GENOMIC DNA]</scope>
    <source>
        <strain evidence="4">cv. PI 614886</strain>
    </source>
</reference>
<reference evidence="4" key="2">
    <citation type="submission" date="2021-03" db="UniProtKB">
        <authorList>
            <consortium name="EnsemblPlants"/>
        </authorList>
    </citation>
    <scope>IDENTIFICATION</scope>
</reference>
<evidence type="ECO:0000313" key="5">
    <source>
        <dbReference type="Proteomes" id="UP000596660"/>
    </source>
</evidence>
<name>A0A803LMM2_CHEQI</name>
<evidence type="ECO:0000259" key="2">
    <source>
        <dbReference type="PROSITE" id="PS51258"/>
    </source>
</evidence>
<accession>A0A803LMM2</accession>
<protein>
    <submittedName>
        <fullName evidence="4">Uncharacterized protein</fullName>
    </submittedName>
</protein>
<feature type="domain" description="MHD1" evidence="2">
    <location>
        <begin position="548"/>
        <end position="690"/>
    </location>
</feature>
<evidence type="ECO:0000259" key="3">
    <source>
        <dbReference type="PROSITE" id="PS51259"/>
    </source>
</evidence>
<sequence>MGYQSRRDSQPNLPSHQRQGSSCSTQDLNVDLTWPFGKLNGVDKDDIRSPSSPGSTRGNGVGMVTNSKIKRALGLRTLKRMPSRRSSLGGAVGATGSNSGAGPSSPHAYGHVVHSHSASIPGISFTVPSRTSRKPLTSAEIMRLQMRVTEQGDNRLRKTLMRTLVGQMGRRAETIILPLELLRHLKPSEFRDHAEYHFWQKRQLKILETGLILNPSIPLEQRNSCATKLREIIRLNEDKPIDTSKNSETMKQLCNCVLSLAWRGANGNPTDVCHWADGHPLNLHLYIALLHSIFDIKDETGVLDEVDELMELMKKTWTTFGITRPVHNLCFTWVLFQQYVVKGQTEPDLLCATLTMLVEVANDAKKPGDREEAYVKTLASVMNSIIGWSEKKLLNYHEGVCKSNAHVIMENLLPLVLQARKILDEDVSATIAARQEQGEGTKDTHELSGNRVDYYIRSSLRNSFSKIAEGMDIANMQLEGEKEVSEALVALAQKTEELAAKEKETYSNTLKRWHSVSASIAAVTLQNCYGTILQQYLSGVSMLTTEAINVLNKAGRLEKVLVQMVVEDTVDCEDGGKSIVREMVPYEVDSVIIRLLRKWIEERLQKGRDSIQRAKETETWNPKSKAEPFAQSAIELMKIAKETIDDFFEIPVGLSDDLVQDLAEGLERVIRDYSSCVASCGTKQSYIPTLPPLTRCNRDSKFVKLWKRAGCSVGMPDLHHYMAAIEGHHARPSTGRGTQRLYIRLNTLHYLMSHLNSLDKTLALSPRVNPNTQKRYPNSRRNLGNSATYFDLARTSMKGAIQHVAEVSAYRLIFLDSNSIFYESLYVFSVSNSRIRPALRILKQNLTLLGAILIDHAQPLAVKEVMKASFEAYLMVLLAGGCTRTFCRSDFEMIGEDFESLKRVFCTSGVGLIAENEVDKEAEVVQGVVDLMGQSTEQLVEDFSTVACERSGMGMNATGKKLPMPPTTGRWNRSDPNTILRVLCHRNDRSANHFLKRTFQLPKRR</sequence>
<keyword evidence="5" id="KW-1185">Reference proteome</keyword>
<dbReference type="PROSITE" id="PS51258">
    <property type="entry name" value="MHD1"/>
    <property type="match status" value="1"/>
</dbReference>
<dbReference type="PROSITE" id="PS51259">
    <property type="entry name" value="MHD2"/>
    <property type="match status" value="1"/>
</dbReference>
<feature type="compositionally biased region" description="Polar residues" evidence="1">
    <location>
        <begin position="49"/>
        <end position="58"/>
    </location>
</feature>
<dbReference type="EnsemblPlants" id="AUR62015533-RA">
    <property type="protein sequence ID" value="AUR62015533-RA:cds"/>
    <property type="gene ID" value="AUR62015533"/>
</dbReference>
<dbReference type="Proteomes" id="UP000596660">
    <property type="component" value="Unplaced"/>
</dbReference>
<dbReference type="OMA" id="WMPRSKN"/>
<dbReference type="InterPro" id="IPR008528">
    <property type="entry name" value="unc-13_homologue"/>
</dbReference>
<proteinExistence type="predicted"/>
<feature type="compositionally biased region" description="Polar residues" evidence="1">
    <location>
        <begin position="10"/>
        <end position="27"/>
    </location>
</feature>
<dbReference type="Pfam" id="PF25761">
    <property type="entry name" value="TPR_PATROL1"/>
    <property type="match status" value="1"/>
</dbReference>
<feature type="region of interest" description="Disordered" evidence="1">
    <location>
        <begin position="39"/>
        <end position="63"/>
    </location>
</feature>